<keyword evidence="1" id="KW-0238">DNA-binding</keyword>
<evidence type="ECO:0000256" key="2">
    <source>
        <dbReference type="ARBA" id="ARBA00023172"/>
    </source>
</evidence>
<dbReference type="InterPro" id="IPR036162">
    <property type="entry name" value="Resolvase-like_N_sf"/>
</dbReference>
<dbReference type="EMBL" id="LAZR01060426">
    <property type="protein sequence ID" value="KKK65693.1"/>
    <property type="molecule type" value="Genomic_DNA"/>
</dbReference>
<gene>
    <name evidence="4" type="ORF">LCGC14_2971610</name>
</gene>
<feature type="non-terminal residue" evidence="4">
    <location>
        <position position="62"/>
    </location>
</feature>
<protein>
    <recommendedName>
        <fullName evidence="3">Resolvase/invertase-type recombinase catalytic domain-containing protein</fullName>
    </recommendedName>
</protein>
<feature type="domain" description="Resolvase/invertase-type recombinase catalytic" evidence="3">
    <location>
        <begin position="11"/>
        <end position="62"/>
    </location>
</feature>
<dbReference type="PANTHER" id="PTHR30461">
    <property type="entry name" value="DNA-INVERTASE FROM LAMBDOID PROPHAGE"/>
    <property type="match status" value="1"/>
</dbReference>
<reference evidence="4" key="1">
    <citation type="journal article" date="2015" name="Nature">
        <title>Complex archaea that bridge the gap between prokaryotes and eukaryotes.</title>
        <authorList>
            <person name="Spang A."/>
            <person name="Saw J.H."/>
            <person name="Jorgensen S.L."/>
            <person name="Zaremba-Niedzwiedzka K."/>
            <person name="Martijn J."/>
            <person name="Lind A.E."/>
            <person name="van Eijk R."/>
            <person name="Schleper C."/>
            <person name="Guy L."/>
            <person name="Ettema T.J."/>
        </authorList>
    </citation>
    <scope>NUCLEOTIDE SEQUENCE</scope>
</reference>
<dbReference type="Gene3D" id="3.40.50.1390">
    <property type="entry name" value="Resolvase, N-terminal catalytic domain"/>
    <property type="match status" value="1"/>
</dbReference>
<dbReference type="PANTHER" id="PTHR30461:SF2">
    <property type="entry name" value="SERINE RECOMBINASE PINE-RELATED"/>
    <property type="match status" value="1"/>
</dbReference>
<comment type="caution">
    <text evidence="4">The sequence shown here is derived from an EMBL/GenBank/DDBJ whole genome shotgun (WGS) entry which is preliminary data.</text>
</comment>
<organism evidence="4">
    <name type="scientific">marine sediment metagenome</name>
    <dbReference type="NCBI Taxonomy" id="412755"/>
    <lineage>
        <taxon>unclassified sequences</taxon>
        <taxon>metagenomes</taxon>
        <taxon>ecological metagenomes</taxon>
    </lineage>
</organism>
<keyword evidence="2" id="KW-0233">DNA recombination</keyword>
<evidence type="ECO:0000313" key="4">
    <source>
        <dbReference type="EMBL" id="KKK65693.1"/>
    </source>
</evidence>
<dbReference type="Pfam" id="PF00239">
    <property type="entry name" value="Resolvase"/>
    <property type="match status" value="1"/>
</dbReference>
<dbReference type="PROSITE" id="PS51736">
    <property type="entry name" value="RECOMBINASES_3"/>
    <property type="match status" value="1"/>
</dbReference>
<sequence>MTKPEKVASKKVAIYARVSTKDKGQETANQTTVMETFADKRNWSITHHYTENESGGKADRPK</sequence>
<evidence type="ECO:0000256" key="1">
    <source>
        <dbReference type="ARBA" id="ARBA00023125"/>
    </source>
</evidence>
<dbReference type="InterPro" id="IPR050639">
    <property type="entry name" value="SSR_resolvase"/>
</dbReference>
<dbReference type="InterPro" id="IPR006119">
    <property type="entry name" value="Resolv_N"/>
</dbReference>
<proteinExistence type="predicted"/>
<dbReference type="GO" id="GO:0000150">
    <property type="term" value="F:DNA strand exchange activity"/>
    <property type="evidence" value="ECO:0007669"/>
    <property type="project" value="InterPro"/>
</dbReference>
<dbReference type="AlphaFoldDB" id="A0A0F8XA54"/>
<accession>A0A0F8XA54</accession>
<dbReference type="SUPFAM" id="SSF53041">
    <property type="entry name" value="Resolvase-like"/>
    <property type="match status" value="1"/>
</dbReference>
<dbReference type="GO" id="GO:0003677">
    <property type="term" value="F:DNA binding"/>
    <property type="evidence" value="ECO:0007669"/>
    <property type="project" value="UniProtKB-KW"/>
</dbReference>
<evidence type="ECO:0000259" key="3">
    <source>
        <dbReference type="PROSITE" id="PS51736"/>
    </source>
</evidence>
<name>A0A0F8XA54_9ZZZZ</name>